<sequence length="127" mass="14296">MTSRESSSFSGLLGGYSSIYQGPRNRLGKDEDEEGKELVEEGDSVENEVEDSLEETPEAPQGPNKSLFKQYIVSQFETSLLKMMEKMTLLLWKLTQEVSLRVTSKASAFKNSSMKATYFLIVLKLID</sequence>
<keyword evidence="3" id="KW-1185">Reference proteome</keyword>
<name>A0A9Q3DSU7_9BASI</name>
<comment type="caution">
    <text evidence="2">The sequence shown here is derived from an EMBL/GenBank/DDBJ whole genome shotgun (WGS) entry which is preliminary data.</text>
</comment>
<dbReference type="Proteomes" id="UP000765509">
    <property type="component" value="Unassembled WGS sequence"/>
</dbReference>
<evidence type="ECO:0000313" key="3">
    <source>
        <dbReference type="Proteomes" id="UP000765509"/>
    </source>
</evidence>
<gene>
    <name evidence="2" type="ORF">O181_046180</name>
</gene>
<protein>
    <submittedName>
        <fullName evidence="2">Uncharacterized protein</fullName>
    </submittedName>
</protein>
<dbReference type="AlphaFoldDB" id="A0A9Q3DSU7"/>
<feature type="compositionally biased region" description="Low complexity" evidence="1">
    <location>
        <begin position="1"/>
        <end position="18"/>
    </location>
</feature>
<proteinExistence type="predicted"/>
<organism evidence="2 3">
    <name type="scientific">Austropuccinia psidii MF-1</name>
    <dbReference type="NCBI Taxonomy" id="1389203"/>
    <lineage>
        <taxon>Eukaryota</taxon>
        <taxon>Fungi</taxon>
        <taxon>Dikarya</taxon>
        <taxon>Basidiomycota</taxon>
        <taxon>Pucciniomycotina</taxon>
        <taxon>Pucciniomycetes</taxon>
        <taxon>Pucciniales</taxon>
        <taxon>Sphaerophragmiaceae</taxon>
        <taxon>Austropuccinia</taxon>
    </lineage>
</organism>
<dbReference type="EMBL" id="AVOT02019103">
    <property type="protein sequence ID" value="MBW0506465.1"/>
    <property type="molecule type" value="Genomic_DNA"/>
</dbReference>
<evidence type="ECO:0000256" key="1">
    <source>
        <dbReference type="SAM" id="MobiDB-lite"/>
    </source>
</evidence>
<reference evidence="2" key="1">
    <citation type="submission" date="2021-03" db="EMBL/GenBank/DDBJ databases">
        <title>Draft genome sequence of rust myrtle Austropuccinia psidii MF-1, a brazilian biotype.</title>
        <authorList>
            <person name="Quecine M.C."/>
            <person name="Pachon D.M.R."/>
            <person name="Bonatelli M.L."/>
            <person name="Correr F.H."/>
            <person name="Franceschini L.M."/>
            <person name="Leite T.F."/>
            <person name="Margarido G.R.A."/>
            <person name="Almeida C.A."/>
            <person name="Ferrarezi J.A."/>
            <person name="Labate C.A."/>
        </authorList>
    </citation>
    <scope>NUCLEOTIDE SEQUENCE</scope>
    <source>
        <strain evidence="2">MF-1</strain>
    </source>
</reference>
<evidence type="ECO:0000313" key="2">
    <source>
        <dbReference type="EMBL" id="MBW0506465.1"/>
    </source>
</evidence>
<feature type="region of interest" description="Disordered" evidence="1">
    <location>
        <begin position="1"/>
        <end position="64"/>
    </location>
</feature>
<accession>A0A9Q3DSU7</accession>
<feature type="compositionally biased region" description="Acidic residues" evidence="1">
    <location>
        <begin position="30"/>
        <end position="57"/>
    </location>
</feature>